<feature type="compositionally biased region" description="Basic residues" evidence="1">
    <location>
        <begin position="643"/>
        <end position="656"/>
    </location>
</feature>
<feature type="region of interest" description="Disordered" evidence="1">
    <location>
        <begin position="939"/>
        <end position="1019"/>
    </location>
</feature>
<feature type="region of interest" description="Disordered" evidence="1">
    <location>
        <begin position="1"/>
        <end position="97"/>
    </location>
</feature>
<feature type="compositionally biased region" description="Low complexity" evidence="1">
    <location>
        <begin position="61"/>
        <end position="84"/>
    </location>
</feature>
<evidence type="ECO:0000313" key="2">
    <source>
        <dbReference type="EMBL" id="KAK0545247.1"/>
    </source>
</evidence>
<accession>A0AAN6JPL7</accession>
<feature type="compositionally biased region" description="Basic residues" evidence="1">
    <location>
        <begin position="1"/>
        <end position="15"/>
    </location>
</feature>
<sequence>MLRTLRTKVSGHRLRREPGDAATPTPPPRRTLRSLRRTTLSKPPAPHDWRGEDGIRVHVHTTITTPDLIPDTSPDSSSPASLPTPHHPKTPSALETLGGDARKADTSYADVTLHTVVLHQHPHPEAPTLSHAMINNIWDVKDVQEEATFGLGITAPHLQTGELSPFPTSEQLQSLLALNSPRPQREEPTTPVSVCTEELARLQELPPPPTHLTIKKMPESPSILSIKTVDTQGSLGLHSVSPSSAAPQGFMALMQDTGFPSPPIRAQAPDLLDGHEAGNATTSSAEPSRSHQDQAPPQTTPAETDKKPAGLRHFALSAAVETSSLAQRRKARFTQAKPLSRPLSLARNLPEPPITPIMAQSFKDKYPPALIRRRPMLGALPPTPVSATMHTAAAAAAAQRPPHLSPHLSLEEAVQMSLGSEPRPISRNTAGRRVSSLMYLRDGKPIAAVSGGSSPLARATPTLDAIRTSGGPLFIAGSLLHSDSPRSSGLRTREGTPDNSQGPVQSHLTESPEDFHTPALPWTPTVAQAAITRPVHPPNMACLAGCCARPTDFASSPATFHPIKAPTLSRLARVSSMTSQHSRMLSNGSGFKIPEIPKVPALPKPHQVKKAQSSPELKMDFKRPRPSMQEERPSGSPEETMHSNKRKKHASGKKNKSISSLRFLTRAFSKEPQLPTNASTKAVAHDAETRSMRRISVDSNESWGPTNGDLCLPDLPPQTFIAFQALPTPPVSSPIVPSMGLRRPSQGSPLGGDLKIIGHTEQPLAHDASATPAKILQSTVESAMLNATTSMTASQMSISDSSPMKPISRLSRVGARGTENQDLGEAFQFARNTSNALLTGASQEPDLAKQRESLMSQWHAALAPFDIVSERNSTGVARGRSEKSMDGILTLDESMVHTSSSLSHALSSIETDSREGRTRGMSWDSGAFSLERQIERLRELESPEQGSESFEGQRLQEHEQQSPSARSRTQSAPAKDQCHPLVGSDNVLGGNGFRFPNTQAPTSVRTPEKSLGLSSSLPVVTPPQLRTAAQQQLRTELPSVQLPWITTQSPSPAPAARSISLAVSGLGKKASGELPLWLPRLDIEEAPLLAGTGFAF</sequence>
<feature type="compositionally biased region" description="Polar residues" evidence="1">
    <location>
        <begin position="497"/>
        <end position="509"/>
    </location>
</feature>
<feature type="compositionally biased region" description="Basic and acidic residues" evidence="1">
    <location>
        <begin position="617"/>
        <end position="633"/>
    </location>
</feature>
<dbReference type="AlphaFoldDB" id="A0AAN6JPL7"/>
<protein>
    <submittedName>
        <fullName evidence="2">Uncharacterized protein</fullName>
    </submittedName>
</protein>
<feature type="region of interest" description="Disordered" evidence="1">
    <location>
        <begin position="597"/>
        <end position="659"/>
    </location>
</feature>
<organism evidence="2 3">
    <name type="scientific">Tilletia horrida</name>
    <dbReference type="NCBI Taxonomy" id="155126"/>
    <lineage>
        <taxon>Eukaryota</taxon>
        <taxon>Fungi</taxon>
        <taxon>Dikarya</taxon>
        <taxon>Basidiomycota</taxon>
        <taxon>Ustilaginomycotina</taxon>
        <taxon>Exobasidiomycetes</taxon>
        <taxon>Tilletiales</taxon>
        <taxon>Tilletiaceae</taxon>
        <taxon>Tilletia</taxon>
    </lineage>
</organism>
<feature type="region of interest" description="Disordered" evidence="1">
    <location>
        <begin position="900"/>
        <end position="926"/>
    </location>
</feature>
<evidence type="ECO:0000313" key="3">
    <source>
        <dbReference type="Proteomes" id="UP001176517"/>
    </source>
</evidence>
<dbReference type="Proteomes" id="UP001176517">
    <property type="component" value="Unassembled WGS sequence"/>
</dbReference>
<evidence type="ECO:0000256" key="1">
    <source>
        <dbReference type="SAM" id="MobiDB-lite"/>
    </source>
</evidence>
<feature type="region of interest" description="Disordered" evidence="1">
    <location>
        <begin position="253"/>
        <end position="308"/>
    </location>
</feature>
<reference evidence="2" key="1">
    <citation type="journal article" date="2023" name="PhytoFront">
        <title>Draft Genome Resources of Seven Strains of Tilletia horrida, Causal Agent of Kernel Smut of Rice.</title>
        <authorList>
            <person name="Khanal S."/>
            <person name="Antony Babu S."/>
            <person name="Zhou X.G."/>
        </authorList>
    </citation>
    <scope>NUCLEOTIDE SEQUENCE</scope>
    <source>
        <strain evidence="2">TX6</strain>
    </source>
</reference>
<name>A0AAN6JPL7_9BASI</name>
<keyword evidence="3" id="KW-1185">Reference proteome</keyword>
<dbReference type="EMBL" id="JAPDMZ010000240">
    <property type="protein sequence ID" value="KAK0545247.1"/>
    <property type="molecule type" value="Genomic_DNA"/>
</dbReference>
<comment type="caution">
    <text evidence="2">The sequence shown here is derived from an EMBL/GenBank/DDBJ whole genome shotgun (WGS) entry which is preliminary data.</text>
</comment>
<feature type="compositionally biased region" description="Polar residues" evidence="1">
    <location>
        <begin position="961"/>
        <end position="972"/>
    </location>
</feature>
<gene>
    <name evidence="2" type="ORF">OC846_005747</name>
</gene>
<feature type="compositionally biased region" description="Basic and acidic residues" evidence="1">
    <location>
        <begin position="45"/>
        <end position="56"/>
    </location>
</feature>
<feature type="region of interest" description="Disordered" evidence="1">
    <location>
        <begin position="479"/>
        <end position="520"/>
    </location>
</feature>
<feature type="compositionally biased region" description="Polar residues" evidence="1">
    <location>
        <begin position="996"/>
        <end position="1005"/>
    </location>
</feature>
<proteinExistence type="predicted"/>
<feature type="compositionally biased region" description="Polar residues" evidence="1">
    <location>
        <begin position="279"/>
        <end position="302"/>
    </location>
</feature>